<accession>A0A0V1MT94</accession>
<dbReference type="AlphaFoldDB" id="A0A0V1MT94"/>
<organism evidence="2 3">
    <name type="scientific">Trichinella papuae</name>
    <dbReference type="NCBI Taxonomy" id="268474"/>
    <lineage>
        <taxon>Eukaryota</taxon>
        <taxon>Metazoa</taxon>
        <taxon>Ecdysozoa</taxon>
        <taxon>Nematoda</taxon>
        <taxon>Enoplea</taxon>
        <taxon>Dorylaimia</taxon>
        <taxon>Trichinellida</taxon>
        <taxon>Trichinellidae</taxon>
        <taxon>Trichinella</taxon>
    </lineage>
</organism>
<comment type="caution">
    <text evidence="2">The sequence shown here is derived from an EMBL/GenBank/DDBJ whole genome shotgun (WGS) entry which is preliminary data.</text>
</comment>
<evidence type="ECO:0000313" key="3">
    <source>
        <dbReference type="Proteomes" id="UP000054843"/>
    </source>
</evidence>
<sequence>MSLLQVYKKAVYYRFSMSQWAVSLVKLQLVASLAFVMMKNENSCLYSEIIATLKYCIALQQE</sequence>
<proteinExistence type="predicted"/>
<keyword evidence="1" id="KW-0472">Membrane</keyword>
<name>A0A0V1MT94_9BILA</name>
<reference evidence="2 3" key="1">
    <citation type="submission" date="2015-01" db="EMBL/GenBank/DDBJ databases">
        <title>Evolution of Trichinella species and genotypes.</title>
        <authorList>
            <person name="Korhonen P.K."/>
            <person name="Edoardo P."/>
            <person name="Giuseppe L.R."/>
            <person name="Gasser R.B."/>
        </authorList>
    </citation>
    <scope>NUCLEOTIDE SEQUENCE [LARGE SCALE GENOMIC DNA]</scope>
    <source>
        <strain evidence="2">ISS1980</strain>
    </source>
</reference>
<keyword evidence="1" id="KW-1133">Transmembrane helix</keyword>
<protein>
    <submittedName>
        <fullName evidence="2">Uncharacterized protein</fullName>
    </submittedName>
</protein>
<gene>
    <name evidence="2" type="ORF">T10_11801</name>
</gene>
<dbReference type="Proteomes" id="UP000054843">
    <property type="component" value="Unassembled WGS sequence"/>
</dbReference>
<keyword evidence="1" id="KW-0812">Transmembrane</keyword>
<feature type="transmembrane region" description="Helical" evidence="1">
    <location>
        <begin position="20"/>
        <end position="38"/>
    </location>
</feature>
<evidence type="ECO:0000256" key="1">
    <source>
        <dbReference type="SAM" id="Phobius"/>
    </source>
</evidence>
<dbReference type="EMBL" id="JYDO01000046">
    <property type="protein sequence ID" value="KRZ74736.1"/>
    <property type="molecule type" value="Genomic_DNA"/>
</dbReference>
<keyword evidence="3" id="KW-1185">Reference proteome</keyword>
<evidence type="ECO:0000313" key="2">
    <source>
        <dbReference type="EMBL" id="KRZ74736.1"/>
    </source>
</evidence>